<evidence type="ECO:0000313" key="8">
    <source>
        <dbReference type="Proteomes" id="UP000507470"/>
    </source>
</evidence>
<name>A0A6J8BMV3_MYTCO</name>
<dbReference type="Gene3D" id="2.60.40.10">
    <property type="entry name" value="Immunoglobulins"/>
    <property type="match status" value="2"/>
</dbReference>
<feature type="domain" description="Ig-like" evidence="6">
    <location>
        <begin position="81"/>
        <end position="166"/>
    </location>
</feature>
<dbReference type="PROSITE" id="PS50835">
    <property type="entry name" value="IG_LIKE"/>
    <property type="match status" value="2"/>
</dbReference>
<dbReference type="Pfam" id="PF13927">
    <property type="entry name" value="Ig_3"/>
    <property type="match status" value="1"/>
</dbReference>
<sequence length="228" mass="25284">MSCSSDGGNPSPSFVWLRDDNVISTGTNSSIFSNVTTTTLTFTATEDDNRQVYECQADNGFVQRPLVKTTYIALKYSNTPPGQSRISALHRYNLGDTVTLACSSIGGNSLPSVYWVRNDNVITMGTSTYRDTGMSTTLTFTADLEDHLEVLECRADNDELPNPLVSTTYIALYCRDYDGLGPNRQEMHVYNTAEDIEDDSHYMNIPADDYTYLEPISRNDLSSTAQLS</sequence>
<dbReference type="AlphaFoldDB" id="A0A6J8BMV3"/>
<reference evidence="7 8" key="1">
    <citation type="submission" date="2020-06" db="EMBL/GenBank/DDBJ databases">
        <authorList>
            <person name="Li R."/>
            <person name="Bekaert M."/>
        </authorList>
    </citation>
    <scope>NUCLEOTIDE SEQUENCE [LARGE SCALE GENOMIC DNA]</scope>
    <source>
        <strain evidence="8">wild</strain>
    </source>
</reference>
<dbReference type="GO" id="GO:0050839">
    <property type="term" value="F:cell adhesion molecule binding"/>
    <property type="evidence" value="ECO:0007669"/>
    <property type="project" value="TreeGrafter"/>
</dbReference>
<dbReference type="SUPFAM" id="SSF48726">
    <property type="entry name" value="Immunoglobulin"/>
    <property type="match status" value="2"/>
</dbReference>
<evidence type="ECO:0000259" key="6">
    <source>
        <dbReference type="PROSITE" id="PS50835"/>
    </source>
</evidence>
<evidence type="ECO:0000313" key="7">
    <source>
        <dbReference type="EMBL" id="CAC5385133.1"/>
    </source>
</evidence>
<dbReference type="EMBL" id="CACVKT020003688">
    <property type="protein sequence ID" value="CAC5385133.1"/>
    <property type="molecule type" value="Genomic_DNA"/>
</dbReference>
<dbReference type="PANTHER" id="PTHR11640">
    <property type="entry name" value="NEPHRIN"/>
    <property type="match status" value="1"/>
</dbReference>
<dbReference type="InterPro" id="IPR036179">
    <property type="entry name" value="Ig-like_dom_sf"/>
</dbReference>
<dbReference type="InterPro" id="IPR013151">
    <property type="entry name" value="Immunoglobulin_dom"/>
</dbReference>
<comment type="subcellular location">
    <subcellularLocation>
        <location evidence="1">Membrane</location>
        <topology evidence="1">Single-pass type I membrane protein</topology>
    </subcellularLocation>
</comment>
<gene>
    <name evidence="7" type="ORF">MCOR_20708</name>
</gene>
<dbReference type="GO" id="GO:0098609">
    <property type="term" value="P:cell-cell adhesion"/>
    <property type="evidence" value="ECO:0007669"/>
    <property type="project" value="TreeGrafter"/>
</dbReference>
<keyword evidence="4" id="KW-0325">Glycoprotein</keyword>
<evidence type="ECO:0000256" key="5">
    <source>
        <dbReference type="ARBA" id="ARBA00023319"/>
    </source>
</evidence>
<protein>
    <recommendedName>
        <fullName evidence="6">Ig-like domain-containing protein</fullName>
    </recommendedName>
</protein>
<evidence type="ECO:0000256" key="2">
    <source>
        <dbReference type="ARBA" id="ARBA00023136"/>
    </source>
</evidence>
<dbReference type="PANTHER" id="PTHR11640:SF31">
    <property type="entry name" value="IRREGULAR CHIASM C-ROUGHEST PROTEIN-RELATED"/>
    <property type="match status" value="1"/>
</dbReference>
<dbReference type="Proteomes" id="UP000507470">
    <property type="component" value="Unassembled WGS sequence"/>
</dbReference>
<dbReference type="InterPro" id="IPR051275">
    <property type="entry name" value="Cell_adhesion_signaling"/>
</dbReference>
<dbReference type="InterPro" id="IPR007110">
    <property type="entry name" value="Ig-like_dom"/>
</dbReference>
<evidence type="ECO:0000256" key="1">
    <source>
        <dbReference type="ARBA" id="ARBA00004479"/>
    </source>
</evidence>
<keyword evidence="5" id="KW-0393">Immunoglobulin domain</keyword>
<proteinExistence type="predicted"/>
<dbReference type="OrthoDB" id="6115300at2759"/>
<accession>A0A6J8BMV3</accession>
<keyword evidence="3" id="KW-1015">Disulfide bond</keyword>
<keyword evidence="8" id="KW-1185">Reference proteome</keyword>
<dbReference type="InterPro" id="IPR013783">
    <property type="entry name" value="Ig-like_fold"/>
</dbReference>
<dbReference type="CDD" id="cd00096">
    <property type="entry name" value="Ig"/>
    <property type="match status" value="1"/>
</dbReference>
<feature type="domain" description="Ig-like" evidence="6">
    <location>
        <begin position="1"/>
        <end position="73"/>
    </location>
</feature>
<dbReference type="Pfam" id="PF00047">
    <property type="entry name" value="ig"/>
    <property type="match status" value="1"/>
</dbReference>
<organism evidence="7 8">
    <name type="scientific">Mytilus coruscus</name>
    <name type="common">Sea mussel</name>
    <dbReference type="NCBI Taxonomy" id="42192"/>
    <lineage>
        <taxon>Eukaryota</taxon>
        <taxon>Metazoa</taxon>
        <taxon>Spiralia</taxon>
        <taxon>Lophotrochozoa</taxon>
        <taxon>Mollusca</taxon>
        <taxon>Bivalvia</taxon>
        <taxon>Autobranchia</taxon>
        <taxon>Pteriomorphia</taxon>
        <taxon>Mytilida</taxon>
        <taxon>Mytiloidea</taxon>
        <taxon>Mytilidae</taxon>
        <taxon>Mytilinae</taxon>
        <taxon>Mytilus</taxon>
    </lineage>
</organism>
<keyword evidence="2" id="KW-0472">Membrane</keyword>
<dbReference type="GO" id="GO:0005886">
    <property type="term" value="C:plasma membrane"/>
    <property type="evidence" value="ECO:0007669"/>
    <property type="project" value="TreeGrafter"/>
</dbReference>
<dbReference type="GO" id="GO:0005911">
    <property type="term" value="C:cell-cell junction"/>
    <property type="evidence" value="ECO:0007669"/>
    <property type="project" value="TreeGrafter"/>
</dbReference>
<evidence type="ECO:0000256" key="3">
    <source>
        <dbReference type="ARBA" id="ARBA00023157"/>
    </source>
</evidence>
<evidence type="ECO:0000256" key="4">
    <source>
        <dbReference type="ARBA" id="ARBA00023180"/>
    </source>
</evidence>